<evidence type="ECO:0000313" key="1">
    <source>
        <dbReference type="EMBL" id="TCN66421.1"/>
    </source>
</evidence>
<keyword evidence="2" id="KW-1185">Reference proteome</keyword>
<dbReference type="AlphaFoldDB" id="A0A4R2EDN3"/>
<dbReference type="NCBIfam" id="NF047352">
    <property type="entry name" value="P_loop_sacsin"/>
    <property type="match status" value="1"/>
</dbReference>
<dbReference type="RefSeq" id="WP_131839547.1">
    <property type="nucleotide sequence ID" value="NZ_SLWB01000009.1"/>
</dbReference>
<dbReference type="Proteomes" id="UP000294830">
    <property type="component" value="Unassembled WGS sequence"/>
</dbReference>
<proteinExistence type="predicted"/>
<organism evidence="1 2">
    <name type="scientific">Acetobacteroides hydrogenigenes</name>
    <dbReference type="NCBI Taxonomy" id="979970"/>
    <lineage>
        <taxon>Bacteria</taxon>
        <taxon>Pseudomonadati</taxon>
        <taxon>Bacteroidota</taxon>
        <taxon>Bacteroidia</taxon>
        <taxon>Bacteroidales</taxon>
        <taxon>Rikenellaceae</taxon>
        <taxon>Acetobacteroides</taxon>
    </lineage>
</organism>
<evidence type="ECO:0000313" key="2">
    <source>
        <dbReference type="Proteomes" id="UP000294830"/>
    </source>
</evidence>
<dbReference type="InterPro" id="IPR011335">
    <property type="entry name" value="Restrct_endonuc-II-like"/>
</dbReference>
<sequence length="863" mass="100401">MIQSIEIERKEDGPRSIADKIIKRLHDLEMTVENNHGRWAWELLQNAKDSIADNDRKVSVEIELSRDSVVFRHNGSHFTQKDIRGLINQISSKEVEEGQESSRTGKFGTGFLTTHLLSKIVEVEGIVKTVDEEYYRFSFQMDRNGNTTGQLVPKIENAWTAFHESTEDNKIDEYDEDDFNTSFTYNLVTKEQKDIARIGVNELTELIPFVLAFIPVIDSVNIIDSINNKTTKFENSEIIEDDVLLTIIKTENKKKIKIKILFAEDNNVAIASIVEETKDGYAIKSLNDYPKLFCDFPLIGTEDFHFPVIVNSFYFNPLIERDGVWLKGDDKQEVDENREIIEKAVKLYGQLVERITDLNFYDYYNICLNKTPNTNHKYFDEKWYQNNVQKVLREVITNSKVIETEDDKVLFSDVSFPDPDLKKEDREKIWQFSSDLKAKILPAKKHIHKWADLIWNDCSIIDFENIATDLSEINNITDLQNCLRLNIENTIKWLQSIYDFLIGNKCTELFNELEIVPNRLGAFQKVNEVINKRYDSLRKQWITNKQLIPNLYLDELNDDILLDIFALIGLEDWREYLVYEGIDISALTSAKIDIQNISSDITLGLKEKKVYDENTIKAVRLLSEWFDNNEDIGKKHFQELYKNRAKLFLDTIDDKDSLYRIMKSNISLSKLSEITLTIENDPEILNLIAKRKKEIEEEKDRNEVGEKVENILAETLQKHGFEVKKEIFGKDLIITLKKKNIRYAIEVKSTSRSSYVSMTSYQAETAVTEADNYALCVVQKNGSVLNTDYIRKNSKFVTNIGEKLKMKFDEVSEFETNKMGIANTNDDIDLYYENDLIYKYKISNNIWSKGKIFGDFIDHINKI</sequence>
<reference evidence="1 2" key="1">
    <citation type="submission" date="2019-03" db="EMBL/GenBank/DDBJ databases">
        <title>Genomic Encyclopedia of Archaeal and Bacterial Type Strains, Phase II (KMG-II): from individual species to whole genera.</title>
        <authorList>
            <person name="Goeker M."/>
        </authorList>
    </citation>
    <scope>NUCLEOTIDE SEQUENCE [LARGE SCALE GENOMIC DNA]</scope>
    <source>
        <strain evidence="1 2">RL-C</strain>
    </source>
</reference>
<protein>
    <submittedName>
        <fullName evidence="1">Uncharacterized protein</fullName>
    </submittedName>
</protein>
<comment type="caution">
    <text evidence="1">The sequence shown here is derived from an EMBL/GenBank/DDBJ whole genome shotgun (WGS) entry which is preliminary data.</text>
</comment>
<accession>A0A4R2EDN3</accession>
<dbReference type="OrthoDB" id="7069425at2"/>
<dbReference type="SUPFAM" id="SSF52980">
    <property type="entry name" value="Restriction endonuclease-like"/>
    <property type="match status" value="1"/>
</dbReference>
<gene>
    <name evidence="1" type="ORF">CLV25_10950</name>
</gene>
<dbReference type="EMBL" id="SLWB01000009">
    <property type="protein sequence ID" value="TCN66421.1"/>
    <property type="molecule type" value="Genomic_DNA"/>
</dbReference>
<dbReference type="SUPFAM" id="SSF55874">
    <property type="entry name" value="ATPase domain of HSP90 chaperone/DNA topoisomerase II/histidine kinase"/>
    <property type="match status" value="1"/>
</dbReference>
<name>A0A4R2EDN3_9BACT</name>
<dbReference type="Gene3D" id="3.30.565.10">
    <property type="entry name" value="Histidine kinase-like ATPase, C-terminal domain"/>
    <property type="match status" value="1"/>
</dbReference>
<dbReference type="InterPro" id="IPR036890">
    <property type="entry name" value="HATPase_C_sf"/>
</dbReference>